<keyword evidence="1" id="KW-0812">Transmembrane</keyword>
<organism evidence="2 3">
    <name type="scientific">Enterobacter sp. (strain 638)</name>
    <dbReference type="NCBI Taxonomy" id="399742"/>
    <lineage>
        <taxon>Bacteria</taxon>
        <taxon>Pseudomonadati</taxon>
        <taxon>Pseudomonadota</taxon>
        <taxon>Gammaproteobacteria</taxon>
        <taxon>Enterobacterales</taxon>
        <taxon>Enterobacteriaceae</taxon>
        <taxon>Enterobacter</taxon>
    </lineage>
</organism>
<evidence type="ECO:0000313" key="2">
    <source>
        <dbReference type="EMBL" id="ABP60521.1"/>
    </source>
</evidence>
<sequence length="144" mass="15871">MDFRYSCCCACTGVAMEVETKEVKDTMIGFDENLLKKTPVDPQESKKVKGLKKLFHGVRSAIAAAKREQKVLSVFYILFSAITVWMAVASKEPKVSIAWLFAAIVVSQVTTDLADFSDSKNKGYFSATLRTLTVLIALTVAYVS</sequence>
<keyword evidence="1" id="KW-0472">Membrane</keyword>
<proteinExistence type="predicted"/>
<gene>
    <name evidence="2" type="ordered locus">Ent638_1843</name>
</gene>
<keyword evidence="1" id="KW-1133">Transmembrane helix</keyword>
<feature type="transmembrane region" description="Helical" evidence="1">
    <location>
        <begin position="123"/>
        <end position="143"/>
    </location>
</feature>
<dbReference type="AlphaFoldDB" id="A0A9J9GGK6"/>
<dbReference type="Proteomes" id="UP000000230">
    <property type="component" value="Chromosome"/>
</dbReference>
<reference evidence="3" key="1">
    <citation type="journal article" date="2010" name="PLoS Genet.">
        <title>Genome sequence of the plant growth promoting endophytic bacterium Enterobacter sp. 638.</title>
        <authorList>
            <person name="Taghavi S."/>
            <person name="van der Lelie D."/>
            <person name="Hoffman A."/>
            <person name="Zhang Y.B."/>
            <person name="Walla M.D."/>
            <person name="Vangronsveld J."/>
            <person name="Newman L."/>
            <person name="Monchy S."/>
        </authorList>
    </citation>
    <scope>NUCLEOTIDE SEQUENCE [LARGE SCALE GENOMIC DNA]</scope>
    <source>
        <strain evidence="3">638</strain>
    </source>
</reference>
<name>A0A9J9GGK6_ENT38</name>
<feature type="transmembrane region" description="Helical" evidence="1">
    <location>
        <begin position="71"/>
        <end position="90"/>
    </location>
</feature>
<protein>
    <submittedName>
        <fullName evidence="2">Uncharacterized protein</fullName>
    </submittedName>
</protein>
<dbReference type="EMBL" id="CP000653">
    <property type="protein sequence ID" value="ABP60521.1"/>
    <property type="molecule type" value="Genomic_DNA"/>
</dbReference>
<dbReference type="KEGG" id="ent:Ent638_1843"/>
<evidence type="ECO:0000256" key="1">
    <source>
        <dbReference type="SAM" id="Phobius"/>
    </source>
</evidence>
<evidence type="ECO:0000313" key="3">
    <source>
        <dbReference type="Proteomes" id="UP000000230"/>
    </source>
</evidence>
<accession>A0A9J9GGK6</accession>
<keyword evidence="3" id="KW-1185">Reference proteome</keyword>